<keyword evidence="2" id="KW-1185">Reference proteome</keyword>
<dbReference type="Proteomes" id="UP001472677">
    <property type="component" value="Unassembled WGS sequence"/>
</dbReference>
<dbReference type="EMBL" id="JBBPBM010000004">
    <property type="protein sequence ID" value="KAK8589661.1"/>
    <property type="molecule type" value="Genomic_DNA"/>
</dbReference>
<comment type="caution">
    <text evidence="1">The sequence shown here is derived from an EMBL/GenBank/DDBJ whole genome shotgun (WGS) entry which is preliminary data.</text>
</comment>
<organism evidence="1 2">
    <name type="scientific">Hibiscus sabdariffa</name>
    <name type="common">roselle</name>
    <dbReference type="NCBI Taxonomy" id="183260"/>
    <lineage>
        <taxon>Eukaryota</taxon>
        <taxon>Viridiplantae</taxon>
        <taxon>Streptophyta</taxon>
        <taxon>Embryophyta</taxon>
        <taxon>Tracheophyta</taxon>
        <taxon>Spermatophyta</taxon>
        <taxon>Magnoliopsida</taxon>
        <taxon>eudicotyledons</taxon>
        <taxon>Gunneridae</taxon>
        <taxon>Pentapetalae</taxon>
        <taxon>rosids</taxon>
        <taxon>malvids</taxon>
        <taxon>Malvales</taxon>
        <taxon>Malvaceae</taxon>
        <taxon>Malvoideae</taxon>
        <taxon>Hibiscus</taxon>
    </lineage>
</organism>
<evidence type="ECO:0000313" key="1">
    <source>
        <dbReference type="EMBL" id="KAK8589661.1"/>
    </source>
</evidence>
<sequence length="133" mass="14346">MIAGQGVDLGTPVNKMVGSNDFTELGIDPKTLSAEARAIVTVKARVSTMRTKDAMSHKARFERHKSLPVCVDGDVQHAIDVNAKLPVAGSKLGKRIQLAPRFTPINILVIGSTNLAQVLKDLNHELILLLNLT</sequence>
<reference evidence="1 2" key="1">
    <citation type="journal article" date="2024" name="G3 (Bethesda)">
        <title>Genome assembly of Hibiscus sabdariffa L. provides insights into metabolisms of medicinal natural products.</title>
        <authorList>
            <person name="Kim T."/>
        </authorList>
    </citation>
    <scope>NUCLEOTIDE SEQUENCE [LARGE SCALE GENOMIC DNA]</scope>
    <source>
        <strain evidence="1">TK-2024</strain>
        <tissue evidence="1">Old leaves</tissue>
    </source>
</reference>
<evidence type="ECO:0000313" key="2">
    <source>
        <dbReference type="Proteomes" id="UP001472677"/>
    </source>
</evidence>
<protein>
    <submittedName>
        <fullName evidence="1">Uncharacterized protein</fullName>
    </submittedName>
</protein>
<name>A0ABR2FZE9_9ROSI</name>
<gene>
    <name evidence="1" type="ORF">V6N12_024054</name>
</gene>
<accession>A0ABR2FZE9</accession>
<proteinExistence type="predicted"/>